<dbReference type="Pfam" id="PF20146">
    <property type="entry name" value="NRF"/>
    <property type="match status" value="1"/>
</dbReference>
<feature type="transmembrane region" description="Helical" evidence="1">
    <location>
        <begin position="687"/>
        <end position="710"/>
    </location>
</feature>
<feature type="transmembrane region" description="Helical" evidence="1">
    <location>
        <begin position="629"/>
        <end position="648"/>
    </location>
</feature>
<proteinExistence type="predicted"/>
<dbReference type="AlphaFoldDB" id="A0A195E049"/>
<gene>
    <name evidence="4" type="ORF">ALC57_09200</name>
</gene>
<dbReference type="PANTHER" id="PTHR11161:SF72">
    <property type="entry name" value="FI21449P1"/>
    <property type="match status" value="1"/>
</dbReference>
<dbReference type="PANTHER" id="PTHR11161">
    <property type="entry name" value="O-ACYLTRANSFERASE"/>
    <property type="match status" value="1"/>
</dbReference>
<keyword evidence="1" id="KW-0812">Transmembrane</keyword>
<keyword evidence="1" id="KW-1133">Transmembrane helix</keyword>
<name>A0A195E049_9HYME</name>
<feature type="transmembrane region" description="Helical" evidence="1">
    <location>
        <begin position="576"/>
        <end position="609"/>
    </location>
</feature>
<evidence type="ECO:0000256" key="1">
    <source>
        <dbReference type="SAM" id="Phobius"/>
    </source>
</evidence>
<protein>
    <submittedName>
        <fullName evidence="4">Nose resistant to fluoxetine protein 6</fullName>
    </submittedName>
</protein>
<dbReference type="InterPro" id="IPR006621">
    <property type="entry name" value="Nose-resist-to-fluoxetine_N"/>
</dbReference>
<dbReference type="Pfam" id="PF01757">
    <property type="entry name" value="Acyl_transf_3"/>
    <property type="match status" value="1"/>
</dbReference>
<keyword evidence="5" id="KW-1185">Reference proteome</keyword>
<evidence type="ECO:0000259" key="3">
    <source>
        <dbReference type="SMART" id="SM00703"/>
    </source>
</evidence>
<reference evidence="4 5" key="1">
    <citation type="submission" date="2015-09" db="EMBL/GenBank/DDBJ databases">
        <title>Trachymyrmex cornetzi WGS genome.</title>
        <authorList>
            <person name="Nygaard S."/>
            <person name="Hu H."/>
            <person name="Boomsma J."/>
            <person name="Zhang G."/>
        </authorList>
    </citation>
    <scope>NUCLEOTIDE SEQUENCE [LARGE SCALE GENOMIC DNA]</scope>
    <source>
        <strain evidence="4">Tcor2-1</strain>
        <tissue evidence="4">Whole body</tissue>
    </source>
</reference>
<feature type="chain" id="PRO_5008270610" evidence="2">
    <location>
        <begin position="29"/>
        <end position="810"/>
    </location>
</feature>
<organism evidence="4 5">
    <name type="scientific">Trachymyrmex cornetzi</name>
    <dbReference type="NCBI Taxonomy" id="471704"/>
    <lineage>
        <taxon>Eukaryota</taxon>
        <taxon>Metazoa</taxon>
        <taxon>Ecdysozoa</taxon>
        <taxon>Arthropoda</taxon>
        <taxon>Hexapoda</taxon>
        <taxon>Insecta</taxon>
        <taxon>Pterygota</taxon>
        <taxon>Neoptera</taxon>
        <taxon>Endopterygota</taxon>
        <taxon>Hymenoptera</taxon>
        <taxon>Apocrita</taxon>
        <taxon>Aculeata</taxon>
        <taxon>Formicoidea</taxon>
        <taxon>Formicidae</taxon>
        <taxon>Myrmicinae</taxon>
        <taxon>Trachymyrmex</taxon>
    </lineage>
</organism>
<feature type="transmembrane region" description="Helical" evidence="1">
    <location>
        <begin position="301"/>
        <end position="325"/>
    </location>
</feature>
<evidence type="ECO:0000313" key="5">
    <source>
        <dbReference type="Proteomes" id="UP000078492"/>
    </source>
</evidence>
<dbReference type="GO" id="GO:0016747">
    <property type="term" value="F:acyltransferase activity, transferring groups other than amino-acyl groups"/>
    <property type="evidence" value="ECO:0007669"/>
    <property type="project" value="InterPro"/>
</dbReference>
<feature type="transmembrane region" description="Helical" evidence="1">
    <location>
        <begin position="345"/>
        <end position="369"/>
    </location>
</feature>
<feature type="transmembrane region" description="Helical" evidence="1">
    <location>
        <begin position="524"/>
        <end position="546"/>
    </location>
</feature>
<keyword evidence="2" id="KW-0732">Signal</keyword>
<dbReference type="EMBL" id="KQ979955">
    <property type="protein sequence ID" value="KYN18520.1"/>
    <property type="molecule type" value="Genomic_DNA"/>
</dbReference>
<evidence type="ECO:0000256" key="2">
    <source>
        <dbReference type="SAM" id="SignalP"/>
    </source>
</evidence>
<feature type="signal peptide" evidence="2">
    <location>
        <begin position="1"/>
        <end position="28"/>
    </location>
</feature>
<dbReference type="InterPro" id="IPR002656">
    <property type="entry name" value="Acyl_transf_3_dom"/>
</dbReference>
<feature type="transmembrane region" description="Helical" evidence="1">
    <location>
        <begin position="459"/>
        <end position="479"/>
    </location>
</feature>
<dbReference type="Proteomes" id="UP000078492">
    <property type="component" value="Unassembled WGS sequence"/>
</dbReference>
<feature type="domain" description="Nose resistant-to-fluoxetine protein N-terminal" evidence="3">
    <location>
        <begin position="49"/>
        <end position="194"/>
    </location>
</feature>
<sequence length="810" mass="93811">MHYIAFISYVCHFVTLFCVSAQFHGSNGNNIIHFLPAYAIASRASLLGSATCATELRDFLDAVDQRILWGLKTLDSSGGLKSGFLYGNNFWLGSRSQCLDIMNRTPFEIAKRHILNNTRYRDPQNEFPPFQLNYFVAYIRHNSTLQYHINIFNEDQITLGLCLPASCTMNNISFILEGIFRDRVLLINDLYSMDLSLIQVKNLKDDHQWLLSGAIPFICVALVFSFAMMISGTIYDIFIYQTHLKAKTKTVVNEENTVKELQTTDLSSSCEKSKIENALMCFSVYTNTKIIFNTKLDTEEIAVIHGIRFLTMLWIITIHTVFFTLDYFDNKIWMLRTVESVPMQVLANGTVSVDTYFFLSGFLLVYTNLKNKTDKERIKSFHYKEKLNEFFVSIMKRCIRLTPAYVMMIGISQLTSVWYDKTSQFYVHERPHETCAKYWWRNVLYIHNLFDPNTMCSPWSWYLSCDMQFFIIGLALLILSTVYFYVAVVILSTILIASVILSGYISYIYEFVPTLDEQYRLVDILYIVPWMRIGPYIIGMITGYIIKRFNKKIALKKCLSWSWYLSSDMQFFIIGLALLILSTVYFYVAVVILSTILIASVILSGYISYIYEFVPTFDEQYRLKDVLYFPPWIRIGPYIIGMITGYIIRRFNKKIALKKNVVILYWILGAACNILVLFGLYNRQISVLSTAIYVALSRTVWAIGIAWIVIMCCTEHGGIIKELLSWKIWIPLSRLTYCAYLINPVIIRSISLNSETSVHSEFLPTITTSIGYLVISYFCAYALSLTVESPYILLMQMFRQSLNRKRTKRL</sequence>
<feature type="transmembrane region" description="Helical" evidence="1">
    <location>
        <begin position="209"/>
        <end position="239"/>
    </location>
</feature>
<dbReference type="InterPro" id="IPR052728">
    <property type="entry name" value="O2_lipid_transport_reg"/>
</dbReference>
<feature type="transmembrane region" description="Helical" evidence="1">
    <location>
        <begin position="770"/>
        <end position="794"/>
    </location>
</feature>
<dbReference type="SMART" id="SM00703">
    <property type="entry name" value="NRF"/>
    <property type="match status" value="1"/>
</dbReference>
<feature type="transmembrane region" description="Helical" evidence="1">
    <location>
        <begin position="486"/>
        <end position="509"/>
    </location>
</feature>
<evidence type="ECO:0000313" key="4">
    <source>
        <dbReference type="EMBL" id="KYN18520.1"/>
    </source>
</evidence>
<keyword evidence="1" id="KW-0472">Membrane</keyword>
<feature type="transmembrane region" description="Helical" evidence="1">
    <location>
        <begin position="660"/>
        <end position="681"/>
    </location>
</feature>
<feature type="transmembrane region" description="Helical" evidence="1">
    <location>
        <begin position="401"/>
        <end position="419"/>
    </location>
</feature>
<accession>A0A195E049</accession>